<evidence type="ECO:0000256" key="9">
    <source>
        <dbReference type="ARBA" id="ARBA00047899"/>
    </source>
</evidence>
<dbReference type="OMA" id="HRAKARY"/>
<feature type="compositionally biased region" description="Basic and acidic residues" evidence="12">
    <location>
        <begin position="328"/>
        <end position="339"/>
    </location>
</feature>
<evidence type="ECO:0000313" key="15">
    <source>
        <dbReference type="Proteomes" id="UP000001542"/>
    </source>
</evidence>
<dbReference type="GO" id="GO:0005524">
    <property type="term" value="F:ATP binding"/>
    <property type="evidence" value="ECO:0007669"/>
    <property type="project" value="UniProtKB-KW"/>
</dbReference>
<keyword evidence="15" id="KW-1185">Reference proteome</keyword>
<dbReference type="EMBL" id="DS113329">
    <property type="protein sequence ID" value="EAY10920.1"/>
    <property type="molecule type" value="Genomic_DNA"/>
</dbReference>
<sequence>MDYKFDKNNYELLHKIAESDISTVWVARNILNNRLVCAKLIDMDSFPVDLEELRARVAFWATSDNENQIQYYGSFLSGSTLWFLYEYMEGGSLHDILKFAYMNGFQDEVLIASIAEQILQFLQYWHEKHQIHRDLRPETILVSNDGHVKVGAIGSTTSLIMRGHRAKARYSNTYNGPAAYAPPEVSLHNGYTEKADIWSFGITIYELATGHHPYCGTDEMNVTKEILSKTPETSFLKSDQNPTYSSKFIDFLKQCLNTDQKKRLSAKDLLKSSFIKESKGAKYVSSVLMSNMPPLYKRYQVSHPHIKEQTSETPEWSQIAATFIHCDKTNKNDASRPDKTVSPSKSEDANESAEDPANTVHKGRFIVTYSKKAVKKRALKHRSQSSNNLDDMSEQSASSQTTNDNFSAYEKKIDDLHTRVDNIEESFTNLAQQFADAQRQVDEIKAKRMNTH</sequence>
<dbReference type="GO" id="GO:0035556">
    <property type="term" value="P:intracellular signal transduction"/>
    <property type="evidence" value="ECO:0000318"/>
    <property type="project" value="GO_Central"/>
</dbReference>
<evidence type="ECO:0000256" key="10">
    <source>
        <dbReference type="ARBA" id="ARBA00048679"/>
    </source>
</evidence>
<dbReference type="SUPFAM" id="SSF56112">
    <property type="entry name" value="Protein kinase-like (PK-like)"/>
    <property type="match status" value="1"/>
</dbReference>
<proteinExistence type="inferred from homology"/>
<dbReference type="GO" id="GO:0004674">
    <property type="term" value="F:protein serine/threonine kinase activity"/>
    <property type="evidence" value="ECO:0000318"/>
    <property type="project" value="GO_Central"/>
</dbReference>
<feature type="domain" description="Protein kinase" evidence="13">
    <location>
        <begin position="10"/>
        <end position="275"/>
    </location>
</feature>
<comment type="catalytic activity">
    <reaction evidence="9">
        <text>L-threonyl-[protein] + ATP = O-phospho-L-threonyl-[protein] + ADP + H(+)</text>
        <dbReference type="Rhea" id="RHEA:46608"/>
        <dbReference type="Rhea" id="RHEA-COMP:11060"/>
        <dbReference type="Rhea" id="RHEA-COMP:11605"/>
        <dbReference type="ChEBI" id="CHEBI:15378"/>
        <dbReference type="ChEBI" id="CHEBI:30013"/>
        <dbReference type="ChEBI" id="CHEBI:30616"/>
        <dbReference type="ChEBI" id="CHEBI:61977"/>
        <dbReference type="ChEBI" id="CHEBI:456216"/>
        <dbReference type="EC" id="2.7.11.1"/>
    </reaction>
</comment>
<keyword evidence="11" id="KW-0175">Coiled coil</keyword>
<evidence type="ECO:0000256" key="7">
    <source>
        <dbReference type="ARBA" id="ARBA00022777"/>
    </source>
</evidence>
<dbReference type="KEGG" id="tva:4768857"/>
<organism evidence="14 15">
    <name type="scientific">Trichomonas vaginalis (strain ATCC PRA-98 / G3)</name>
    <dbReference type="NCBI Taxonomy" id="412133"/>
    <lineage>
        <taxon>Eukaryota</taxon>
        <taxon>Metamonada</taxon>
        <taxon>Parabasalia</taxon>
        <taxon>Trichomonadida</taxon>
        <taxon>Trichomonadidae</taxon>
        <taxon>Trichomonas</taxon>
    </lineage>
</organism>
<dbReference type="AlphaFoldDB" id="A2E8T8"/>
<dbReference type="Proteomes" id="UP000001542">
    <property type="component" value="Unassembled WGS sequence"/>
</dbReference>
<evidence type="ECO:0000313" key="14">
    <source>
        <dbReference type="EMBL" id="EAY10920.1"/>
    </source>
</evidence>
<dbReference type="InterPro" id="IPR011009">
    <property type="entry name" value="Kinase-like_dom_sf"/>
</dbReference>
<gene>
    <name evidence="14" type="ORF">TVAG_260050</name>
</gene>
<evidence type="ECO:0000256" key="2">
    <source>
        <dbReference type="ARBA" id="ARBA00008874"/>
    </source>
</evidence>
<keyword evidence="4" id="KW-0723">Serine/threonine-protein kinase</keyword>
<evidence type="ECO:0000256" key="12">
    <source>
        <dbReference type="SAM" id="MobiDB-lite"/>
    </source>
</evidence>
<dbReference type="SMR" id="A2E8T8"/>
<keyword evidence="5" id="KW-0808">Transferase</keyword>
<keyword evidence="7 14" id="KW-0418">Kinase</keyword>
<reference evidence="14" key="2">
    <citation type="journal article" date="2007" name="Science">
        <title>Draft genome sequence of the sexually transmitted pathogen Trichomonas vaginalis.</title>
        <authorList>
            <person name="Carlton J.M."/>
            <person name="Hirt R.P."/>
            <person name="Silva J.C."/>
            <person name="Delcher A.L."/>
            <person name="Schatz M."/>
            <person name="Zhao Q."/>
            <person name="Wortman J.R."/>
            <person name="Bidwell S.L."/>
            <person name="Alsmark U.C.M."/>
            <person name="Besteiro S."/>
            <person name="Sicheritz-Ponten T."/>
            <person name="Noel C.J."/>
            <person name="Dacks J.B."/>
            <person name="Foster P.G."/>
            <person name="Simillion C."/>
            <person name="Van de Peer Y."/>
            <person name="Miranda-Saavedra D."/>
            <person name="Barton G.J."/>
            <person name="Westrop G.D."/>
            <person name="Mueller S."/>
            <person name="Dessi D."/>
            <person name="Fiori P.L."/>
            <person name="Ren Q."/>
            <person name="Paulsen I."/>
            <person name="Zhang H."/>
            <person name="Bastida-Corcuera F.D."/>
            <person name="Simoes-Barbosa A."/>
            <person name="Brown M.T."/>
            <person name="Hayes R.D."/>
            <person name="Mukherjee M."/>
            <person name="Okumura C.Y."/>
            <person name="Schneider R."/>
            <person name="Smith A.J."/>
            <person name="Vanacova S."/>
            <person name="Villalvazo M."/>
            <person name="Haas B.J."/>
            <person name="Pertea M."/>
            <person name="Feldblyum T.V."/>
            <person name="Utterback T.R."/>
            <person name="Shu C.L."/>
            <person name="Osoegawa K."/>
            <person name="de Jong P.J."/>
            <person name="Hrdy I."/>
            <person name="Horvathova L."/>
            <person name="Zubacova Z."/>
            <person name="Dolezal P."/>
            <person name="Malik S.B."/>
            <person name="Logsdon J.M. Jr."/>
            <person name="Henze K."/>
            <person name="Gupta A."/>
            <person name="Wang C.C."/>
            <person name="Dunne R.L."/>
            <person name="Upcroft J.A."/>
            <person name="Upcroft P."/>
            <person name="White O."/>
            <person name="Salzberg S.L."/>
            <person name="Tang P."/>
            <person name="Chiu C.-H."/>
            <person name="Lee Y.-S."/>
            <person name="Embley T.M."/>
            <person name="Coombs G.H."/>
            <person name="Mottram J.C."/>
            <person name="Tachezy J."/>
            <person name="Fraser-Liggett C.M."/>
            <person name="Johnson P.J."/>
        </authorList>
    </citation>
    <scope>NUCLEOTIDE SEQUENCE [LARGE SCALE GENOMIC DNA]</scope>
    <source>
        <strain evidence="14">G3</strain>
    </source>
</reference>
<dbReference type="RefSeq" id="XP_001323143.1">
    <property type="nucleotide sequence ID" value="XM_001323108.1"/>
</dbReference>
<evidence type="ECO:0000256" key="8">
    <source>
        <dbReference type="ARBA" id="ARBA00022840"/>
    </source>
</evidence>
<dbReference type="PANTHER" id="PTHR48012:SF10">
    <property type="entry name" value="FI20177P1"/>
    <property type="match status" value="1"/>
</dbReference>
<protein>
    <submittedName>
        <fullName evidence="14">STE family protein kinase</fullName>
    </submittedName>
</protein>
<comment type="subcellular location">
    <subcellularLocation>
        <location evidence="1">Cytoplasm</location>
    </subcellularLocation>
</comment>
<dbReference type="OrthoDB" id="248923at2759"/>
<evidence type="ECO:0000256" key="3">
    <source>
        <dbReference type="ARBA" id="ARBA00022490"/>
    </source>
</evidence>
<keyword evidence="3" id="KW-0963">Cytoplasm</keyword>
<evidence type="ECO:0000256" key="11">
    <source>
        <dbReference type="SAM" id="Coils"/>
    </source>
</evidence>
<feature type="compositionally biased region" description="Polar residues" evidence="12">
    <location>
        <begin position="384"/>
        <end position="404"/>
    </location>
</feature>
<evidence type="ECO:0000256" key="6">
    <source>
        <dbReference type="ARBA" id="ARBA00022741"/>
    </source>
</evidence>
<dbReference type="Gene3D" id="1.10.510.10">
    <property type="entry name" value="Transferase(Phosphotransferase) domain 1"/>
    <property type="match status" value="1"/>
</dbReference>
<feature type="coiled-coil region" evidence="11">
    <location>
        <begin position="406"/>
        <end position="447"/>
    </location>
</feature>
<dbReference type="PANTHER" id="PTHR48012">
    <property type="entry name" value="STERILE20-LIKE KINASE, ISOFORM B-RELATED"/>
    <property type="match status" value="1"/>
</dbReference>
<feature type="region of interest" description="Disordered" evidence="12">
    <location>
        <begin position="328"/>
        <end position="359"/>
    </location>
</feature>
<dbReference type="InParanoid" id="A2E8T8"/>
<evidence type="ECO:0000256" key="4">
    <source>
        <dbReference type="ARBA" id="ARBA00022527"/>
    </source>
</evidence>
<keyword evidence="8" id="KW-0067">ATP-binding</keyword>
<evidence type="ECO:0000256" key="1">
    <source>
        <dbReference type="ARBA" id="ARBA00004496"/>
    </source>
</evidence>
<dbReference type="STRING" id="5722.A2E8T8"/>
<reference evidence="14" key="1">
    <citation type="submission" date="2006-10" db="EMBL/GenBank/DDBJ databases">
        <authorList>
            <person name="Amadeo P."/>
            <person name="Zhao Q."/>
            <person name="Wortman J."/>
            <person name="Fraser-Liggett C."/>
            <person name="Carlton J."/>
        </authorList>
    </citation>
    <scope>NUCLEOTIDE SEQUENCE</scope>
    <source>
        <strain evidence="14">G3</strain>
    </source>
</reference>
<dbReference type="Pfam" id="PF00069">
    <property type="entry name" value="Pkinase"/>
    <property type="match status" value="1"/>
</dbReference>
<dbReference type="InterPro" id="IPR050629">
    <property type="entry name" value="STE20/SPS1-PAK"/>
</dbReference>
<dbReference type="PROSITE" id="PS50011">
    <property type="entry name" value="PROTEIN_KINASE_DOM"/>
    <property type="match status" value="1"/>
</dbReference>
<comment type="catalytic activity">
    <reaction evidence="10">
        <text>L-seryl-[protein] + ATP = O-phospho-L-seryl-[protein] + ADP + H(+)</text>
        <dbReference type="Rhea" id="RHEA:17989"/>
        <dbReference type="Rhea" id="RHEA-COMP:9863"/>
        <dbReference type="Rhea" id="RHEA-COMP:11604"/>
        <dbReference type="ChEBI" id="CHEBI:15378"/>
        <dbReference type="ChEBI" id="CHEBI:29999"/>
        <dbReference type="ChEBI" id="CHEBI:30616"/>
        <dbReference type="ChEBI" id="CHEBI:83421"/>
        <dbReference type="ChEBI" id="CHEBI:456216"/>
        <dbReference type="EC" id="2.7.11.1"/>
    </reaction>
</comment>
<dbReference type="InterPro" id="IPR000719">
    <property type="entry name" value="Prot_kinase_dom"/>
</dbReference>
<feature type="region of interest" description="Disordered" evidence="12">
    <location>
        <begin position="376"/>
        <end position="404"/>
    </location>
</feature>
<dbReference type="VEuPathDB" id="TrichDB:TVAGG3_0926810"/>
<comment type="similarity">
    <text evidence="2">Belongs to the protein kinase superfamily. STE Ser/Thr protein kinase family. STE20 subfamily.</text>
</comment>
<accession>A2E8T8</accession>
<dbReference type="eggNOG" id="KOG0582">
    <property type="taxonomic scope" value="Eukaryota"/>
</dbReference>
<dbReference type="GO" id="GO:0005737">
    <property type="term" value="C:cytoplasm"/>
    <property type="evidence" value="ECO:0000318"/>
    <property type="project" value="GO_Central"/>
</dbReference>
<evidence type="ECO:0000259" key="13">
    <source>
        <dbReference type="PROSITE" id="PS50011"/>
    </source>
</evidence>
<dbReference type="FunFam" id="1.10.510.10:FF:000837">
    <property type="entry name" value="STE family protein kinase"/>
    <property type="match status" value="1"/>
</dbReference>
<evidence type="ECO:0000256" key="5">
    <source>
        <dbReference type="ARBA" id="ARBA00022679"/>
    </source>
</evidence>
<dbReference type="VEuPathDB" id="TrichDB:TVAG_260050"/>
<name>A2E8T8_TRIV3</name>
<keyword evidence="6" id="KW-0547">Nucleotide-binding</keyword>